<dbReference type="Gene3D" id="3.40.50.2000">
    <property type="entry name" value="Glycogen Phosphorylase B"/>
    <property type="match status" value="2"/>
</dbReference>
<reference evidence="6 7" key="1">
    <citation type="submission" date="2019-05" db="EMBL/GenBank/DDBJ databases">
        <title>Draft genome sequence of Actinomadura sp. 14C53.</title>
        <authorList>
            <person name="Saricaoglu S."/>
            <person name="Isik K."/>
        </authorList>
    </citation>
    <scope>NUCLEOTIDE SEQUENCE [LARGE SCALE GENOMIC DNA]</scope>
    <source>
        <strain evidence="6 7">14C53</strain>
    </source>
</reference>
<comment type="caution">
    <text evidence="6">The sequence shown here is derived from an EMBL/GenBank/DDBJ whole genome shotgun (WGS) entry which is preliminary data.</text>
</comment>
<feature type="domain" description="Glycosyl transferase family 1" evidence="4">
    <location>
        <begin position="214"/>
        <end position="359"/>
    </location>
</feature>
<evidence type="ECO:0000256" key="3">
    <source>
        <dbReference type="SAM" id="MobiDB-lite"/>
    </source>
</evidence>
<dbReference type="InterPro" id="IPR028098">
    <property type="entry name" value="Glyco_trans_4-like_N"/>
</dbReference>
<evidence type="ECO:0000256" key="1">
    <source>
        <dbReference type="ARBA" id="ARBA00022676"/>
    </source>
</evidence>
<dbReference type="GO" id="GO:1901137">
    <property type="term" value="P:carbohydrate derivative biosynthetic process"/>
    <property type="evidence" value="ECO:0007669"/>
    <property type="project" value="UniProtKB-ARBA"/>
</dbReference>
<name>A0A5C4J7A9_9ACTN</name>
<gene>
    <name evidence="6" type="ORF">ETD83_29325</name>
</gene>
<evidence type="ECO:0000259" key="5">
    <source>
        <dbReference type="Pfam" id="PF13439"/>
    </source>
</evidence>
<dbReference type="CDD" id="cd03801">
    <property type="entry name" value="GT4_PimA-like"/>
    <property type="match status" value="1"/>
</dbReference>
<organism evidence="6 7">
    <name type="scientific">Actinomadura soli</name>
    <dbReference type="NCBI Taxonomy" id="2508997"/>
    <lineage>
        <taxon>Bacteria</taxon>
        <taxon>Bacillati</taxon>
        <taxon>Actinomycetota</taxon>
        <taxon>Actinomycetes</taxon>
        <taxon>Streptosporangiales</taxon>
        <taxon>Thermomonosporaceae</taxon>
        <taxon>Actinomadura</taxon>
    </lineage>
</organism>
<protein>
    <submittedName>
        <fullName evidence="6">Glycosyltransferase family 4 protein</fullName>
    </submittedName>
</protein>
<dbReference type="InterPro" id="IPR001296">
    <property type="entry name" value="Glyco_trans_1"/>
</dbReference>
<evidence type="ECO:0000259" key="4">
    <source>
        <dbReference type="Pfam" id="PF00534"/>
    </source>
</evidence>
<feature type="region of interest" description="Disordered" evidence="3">
    <location>
        <begin position="397"/>
        <end position="451"/>
    </location>
</feature>
<dbReference type="AlphaFoldDB" id="A0A5C4J7A9"/>
<dbReference type="OrthoDB" id="9792269at2"/>
<dbReference type="PANTHER" id="PTHR45947">
    <property type="entry name" value="SULFOQUINOVOSYL TRANSFERASE SQD2"/>
    <property type="match status" value="1"/>
</dbReference>
<evidence type="ECO:0000313" key="7">
    <source>
        <dbReference type="Proteomes" id="UP000309174"/>
    </source>
</evidence>
<dbReference type="Pfam" id="PF13439">
    <property type="entry name" value="Glyco_transf_4"/>
    <property type="match status" value="1"/>
</dbReference>
<dbReference type="InterPro" id="IPR050194">
    <property type="entry name" value="Glycosyltransferase_grp1"/>
</dbReference>
<sequence>MGRPSMRTLSHSEAPLDERPLRIAMIGQRGVPATYGGVEHHVAHLGRRLALKGHEVTVYCRPGYVPERRDSYEGMRLRHVPTLSSKHLDAIVHSMACTLAALPRRHDIVHYHALGPGLCSPLPRYLSRARVVQTVHGFDDRRAKWGRAAQGVLRTARRASERVPDAVVAVSEEVEGEYARARRGLTVRIPNGVERPSAPPPEDAVVRRGLRPGRYVLFVGRLVPEKAPDLLIDAFAGLDGDTDLVIAGGTSFTADYVRRLEDMAGADRRVRLLGYVYGEELAALYAHAAAFVQPSVLEGMPLTLLEALSHAAPVVVSGIAPHLEVVGSDAPGARIFRPGDAADLRDVLGKVLADRTSEHEGAARRREEVLRRFSWDAAADALEHLYRTLLAPPDTLRRNALGVPSTPAPATPPSSAPESSAPESSAAASSATPAALAEGASEAVAGLPGER</sequence>
<keyword evidence="2 6" id="KW-0808">Transferase</keyword>
<keyword evidence="7" id="KW-1185">Reference proteome</keyword>
<evidence type="ECO:0000313" key="6">
    <source>
        <dbReference type="EMBL" id="TMQ91783.1"/>
    </source>
</evidence>
<feature type="domain" description="Glycosyltransferase subfamily 4-like N-terminal" evidence="5">
    <location>
        <begin position="35"/>
        <end position="194"/>
    </location>
</feature>
<feature type="compositionally biased region" description="Low complexity" evidence="3">
    <location>
        <begin position="416"/>
        <end position="443"/>
    </location>
</feature>
<evidence type="ECO:0000256" key="2">
    <source>
        <dbReference type="ARBA" id="ARBA00022679"/>
    </source>
</evidence>
<keyword evidence="1" id="KW-0328">Glycosyltransferase</keyword>
<dbReference type="SUPFAM" id="SSF53756">
    <property type="entry name" value="UDP-Glycosyltransferase/glycogen phosphorylase"/>
    <property type="match status" value="1"/>
</dbReference>
<accession>A0A5C4J7A9</accession>
<dbReference type="GO" id="GO:0016758">
    <property type="term" value="F:hexosyltransferase activity"/>
    <property type="evidence" value="ECO:0007669"/>
    <property type="project" value="TreeGrafter"/>
</dbReference>
<dbReference type="EMBL" id="VCKW01000189">
    <property type="protein sequence ID" value="TMQ91783.1"/>
    <property type="molecule type" value="Genomic_DNA"/>
</dbReference>
<dbReference type="Pfam" id="PF00534">
    <property type="entry name" value="Glycos_transf_1"/>
    <property type="match status" value="1"/>
</dbReference>
<feature type="compositionally biased region" description="Pro residues" evidence="3">
    <location>
        <begin position="406"/>
        <end position="415"/>
    </location>
</feature>
<proteinExistence type="predicted"/>
<dbReference type="Proteomes" id="UP000309174">
    <property type="component" value="Unassembled WGS sequence"/>
</dbReference>
<dbReference type="PANTHER" id="PTHR45947:SF3">
    <property type="entry name" value="SULFOQUINOVOSYL TRANSFERASE SQD2"/>
    <property type="match status" value="1"/>
</dbReference>